<proteinExistence type="predicted"/>
<protein>
    <submittedName>
        <fullName evidence="1">Uncharacterized protein</fullName>
    </submittedName>
</protein>
<organism evidence="1 2">
    <name type="scientific">Roseofilum casamattae BLCC-M143</name>
    <dbReference type="NCBI Taxonomy" id="3022442"/>
    <lineage>
        <taxon>Bacteria</taxon>
        <taxon>Bacillati</taxon>
        <taxon>Cyanobacteriota</taxon>
        <taxon>Cyanophyceae</taxon>
        <taxon>Desertifilales</taxon>
        <taxon>Desertifilaceae</taxon>
        <taxon>Roseofilum</taxon>
        <taxon>Roseofilum casamattae</taxon>
    </lineage>
</organism>
<dbReference type="Proteomes" id="UP001232992">
    <property type="component" value="Unassembled WGS sequence"/>
</dbReference>
<accession>A0ABT7C337</accession>
<name>A0ABT7C337_9CYAN</name>
<evidence type="ECO:0000313" key="1">
    <source>
        <dbReference type="EMBL" id="MDJ1185705.1"/>
    </source>
</evidence>
<gene>
    <name evidence="1" type="ORF">PMH09_21200</name>
</gene>
<reference evidence="1 2" key="1">
    <citation type="submission" date="2023-01" db="EMBL/GenBank/DDBJ databases">
        <title>Novel diversity within Roseofilum (Cyanobacteria; Desertifilaceae) from marine benthic mats with descriptions of four novel species.</title>
        <authorList>
            <person name="Wang Y."/>
            <person name="Berthold D.E."/>
            <person name="Hu J."/>
            <person name="Lefler F.W."/>
            <person name="Laughinghouse H.D. IV."/>
        </authorList>
    </citation>
    <scope>NUCLEOTIDE SEQUENCE [LARGE SCALE GENOMIC DNA]</scope>
    <source>
        <strain evidence="1 2">BLCC-M143</strain>
    </source>
</reference>
<dbReference type="EMBL" id="JAQOSQ010000045">
    <property type="protein sequence ID" value="MDJ1185705.1"/>
    <property type="molecule type" value="Genomic_DNA"/>
</dbReference>
<comment type="caution">
    <text evidence="1">The sequence shown here is derived from an EMBL/GenBank/DDBJ whole genome shotgun (WGS) entry which is preliminary data.</text>
</comment>
<evidence type="ECO:0000313" key="2">
    <source>
        <dbReference type="Proteomes" id="UP001232992"/>
    </source>
</evidence>
<sequence length="51" mass="5890">MLCLKHNALYMLRQNRVKEYLLRSGKSKGSSFTFAVLFVTLPEMLPPIEAF</sequence>
<keyword evidence="2" id="KW-1185">Reference proteome</keyword>